<dbReference type="InterPro" id="IPR010022">
    <property type="entry name" value="XkdX"/>
</dbReference>
<organism evidence="1 2">
    <name type="scientific">Sporolactobacillus shoreicorticis</name>
    <dbReference type="NCBI Taxonomy" id="1923877"/>
    <lineage>
        <taxon>Bacteria</taxon>
        <taxon>Bacillati</taxon>
        <taxon>Bacillota</taxon>
        <taxon>Bacilli</taxon>
        <taxon>Bacillales</taxon>
        <taxon>Sporolactobacillaceae</taxon>
        <taxon>Sporolactobacillus</taxon>
    </lineage>
</organism>
<dbReference type="Proteomes" id="UP001597399">
    <property type="component" value="Unassembled WGS sequence"/>
</dbReference>
<comment type="caution">
    <text evidence="1">The sequence shown here is derived from an EMBL/GenBank/DDBJ whole genome shotgun (WGS) entry which is preliminary data.</text>
</comment>
<gene>
    <name evidence="1" type="ORF">ACFSUE_02390</name>
</gene>
<evidence type="ECO:0000313" key="1">
    <source>
        <dbReference type="EMBL" id="MFD2692494.1"/>
    </source>
</evidence>
<dbReference type="Pfam" id="PF09693">
    <property type="entry name" value="Phage_XkdX"/>
    <property type="match status" value="1"/>
</dbReference>
<reference evidence="2" key="1">
    <citation type="journal article" date="2019" name="Int. J. Syst. Evol. Microbiol.">
        <title>The Global Catalogue of Microorganisms (GCM) 10K type strain sequencing project: providing services to taxonomists for standard genome sequencing and annotation.</title>
        <authorList>
            <consortium name="The Broad Institute Genomics Platform"/>
            <consortium name="The Broad Institute Genome Sequencing Center for Infectious Disease"/>
            <person name="Wu L."/>
            <person name="Ma J."/>
        </authorList>
    </citation>
    <scope>NUCLEOTIDE SEQUENCE [LARGE SCALE GENOMIC DNA]</scope>
    <source>
        <strain evidence="2">TISTR 2466</strain>
    </source>
</reference>
<evidence type="ECO:0000313" key="2">
    <source>
        <dbReference type="Proteomes" id="UP001597399"/>
    </source>
</evidence>
<sequence length="43" mass="5000">MLNWITKFYQMNLYTSDDVKEFVKSGDITEADFKTITGQDYAA</sequence>
<name>A0ABW5RZD2_9BACL</name>
<accession>A0ABW5RZD2</accession>
<dbReference type="EMBL" id="JBHUMQ010000003">
    <property type="protein sequence ID" value="MFD2692494.1"/>
    <property type="molecule type" value="Genomic_DNA"/>
</dbReference>
<dbReference type="NCBIfam" id="TIGR01669">
    <property type="entry name" value="phage_XkdX"/>
    <property type="match status" value="1"/>
</dbReference>
<protein>
    <submittedName>
        <fullName evidence="1">XkdX family protein</fullName>
    </submittedName>
</protein>
<proteinExistence type="predicted"/>
<dbReference type="RefSeq" id="WP_253059667.1">
    <property type="nucleotide sequence ID" value="NZ_JAMXWM010000004.1"/>
</dbReference>
<keyword evidence="2" id="KW-1185">Reference proteome</keyword>